<feature type="transmembrane region" description="Helical" evidence="1">
    <location>
        <begin position="53"/>
        <end position="70"/>
    </location>
</feature>
<dbReference type="Proteomes" id="UP000199524">
    <property type="component" value="Chromosome I"/>
</dbReference>
<dbReference type="EMBL" id="LT629777">
    <property type="protein sequence ID" value="SDT06348.1"/>
    <property type="molecule type" value="Genomic_DNA"/>
</dbReference>
<accession>A0A1H1XAK2</accession>
<dbReference type="GeneID" id="300208738"/>
<organism evidence="2 3">
    <name type="scientific">Pseudomonas asplenii</name>
    <dbReference type="NCBI Taxonomy" id="53407"/>
    <lineage>
        <taxon>Bacteria</taxon>
        <taxon>Pseudomonadati</taxon>
        <taxon>Pseudomonadota</taxon>
        <taxon>Gammaproteobacteria</taxon>
        <taxon>Pseudomonadales</taxon>
        <taxon>Pseudomonadaceae</taxon>
        <taxon>Pseudomonas</taxon>
    </lineage>
</organism>
<evidence type="ECO:0000313" key="3">
    <source>
        <dbReference type="Proteomes" id="UP000199524"/>
    </source>
</evidence>
<keyword evidence="3" id="KW-1185">Reference proteome</keyword>
<name>A0A1H1XAK2_9PSED</name>
<dbReference type="AlphaFoldDB" id="A0A1H1XAK2"/>
<keyword evidence="1" id="KW-0812">Transmembrane</keyword>
<gene>
    <name evidence="2" type="ORF">SAMN05216598_3818</name>
</gene>
<proteinExistence type="predicted"/>
<evidence type="ECO:0000313" key="2">
    <source>
        <dbReference type="EMBL" id="SDT06348.1"/>
    </source>
</evidence>
<evidence type="ECO:0000256" key="1">
    <source>
        <dbReference type="SAM" id="Phobius"/>
    </source>
</evidence>
<dbReference type="RefSeq" id="WP_090207529.1">
    <property type="nucleotide sequence ID" value="NZ_LT629777.1"/>
</dbReference>
<sequence>MTALGPNEVFIIRPKIGIGRLFLVLLLRQAPWGITAIFCISLATGLSLPGREWPGILLASLVVLWWLYQLGRDISERASLVVQASGVAILGGYRLAKRTPLRVVLKPDGHSVIFHASYSSYVEYENGRLSIARRVIGKEVNQQKRLARELAAFLGVLAYADEGSGKLKKLTG</sequence>
<keyword evidence="1" id="KW-1133">Transmembrane helix</keyword>
<keyword evidence="1" id="KW-0472">Membrane</keyword>
<feature type="transmembrane region" description="Helical" evidence="1">
    <location>
        <begin position="21"/>
        <end position="47"/>
    </location>
</feature>
<reference evidence="3" key="1">
    <citation type="submission" date="2016-10" db="EMBL/GenBank/DDBJ databases">
        <authorList>
            <person name="Varghese N."/>
            <person name="Submissions S."/>
        </authorList>
    </citation>
    <scope>NUCLEOTIDE SEQUENCE [LARGE SCALE GENOMIC DNA]</scope>
    <source>
        <strain evidence="3">ATCC 23835</strain>
    </source>
</reference>
<protein>
    <submittedName>
        <fullName evidence="2">Uncharacterized protein</fullName>
    </submittedName>
</protein>